<organism evidence="8">
    <name type="scientific">mine drainage metagenome</name>
    <dbReference type="NCBI Taxonomy" id="410659"/>
    <lineage>
        <taxon>unclassified sequences</taxon>
        <taxon>metagenomes</taxon>
        <taxon>ecological metagenomes</taxon>
    </lineage>
</organism>
<evidence type="ECO:0000313" key="8">
    <source>
        <dbReference type="EMBL" id="CBI02611.1"/>
    </source>
</evidence>
<feature type="transmembrane region" description="Helical" evidence="7">
    <location>
        <begin position="292"/>
        <end position="311"/>
    </location>
</feature>
<evidence type="ECO:0000256" key="4">
    <source>
        <dbReference type="ARBA" id="ARBA00022692"/>
    </source>
</evidence>
<dbReference type="InterPro" id="IPR018357">
    <property type="entry name" value="Hexapep_transf_CS"/>
</dbReference>
<dbReference type="Gene3D" id="2.160.10.10">
    <property type="entry name" value="Hexapeptide repeat proteins"/>
    <property type="match status" value="1"/>
</dbReference>
<feature type="transmembrane region" description="Helical" evidence="7">
    <location>
        <begin position="161"/>
        <end position="181"/>
    </location>
</feature>
<comment type="subcellular location">
    <subcellularLocation>
        <location evidence="1">Cell membrane</location>
        <topology evidence="1">Multi-pass membrane protein</topology>
    </subcellularLocation>
</comment>
<feature type="transmembrane region" description="Helical" evidence="7">
    <location>
        <begin position="331"/>
        <end position="351"/>
    </location>
</feature>
<evidence type="ECO:0000256" key="3">
    <source>
        <dbReference type="ARBA" id="ARBA00022679"/>
    </source>
</evidence>
<keyword evidence="3 8" id="KW-0808">Transferase</keyword>
<feature type="transmembrane region" description="Helical" evidence="7">
    <location>
        <begin position="60"/>
        <end position="79"/>
    </location>
</feature>
<dbReference type="PANTHER" id="PTHR23416">
    <property type="entry name" value="SIALIC ACID SYNTHASE-RELATED"/>
    <property type="match status" value="1"/>
</dbReference>
<dbReference type="AlphaFoldDB" id="E6Q5Z0"/>
<dbReference type="InterPro" id="IPR011004">
    <property type="entry name" value="Trimer_LpxA-like_sf"/>
</dbReference>
<gene>
    <name evidence="8" type="ORF">CARN4_2459</name>
</gene>
<dbReference type="EMBL" id="CABO01000039">
    <property type="protein sequence ID" value="CBI02611.1"/>
    <property type="molecule type" value="Genomic_DNA"/>
</dbReference>
<keyword evidence="5 7" id="KW-1133">Transmembrane helix</keyword>
<sequence length="969" mass="105158">MLRLFSYYLKCPPVRTGCEGNTGIMLSLETRSFLNYTTIALVIAADVSLARASASLIPFYLAYGIAVVLWFVVILRLDITLGLDSTPLKNAALFGINVIIAGSLLATVFVFSAHNLSTDQYQYRDFEAFLRKGLAPWSGFVFTYPQGAALLFAALMRFPSFAWTMVVIAAQAATIAIITFASGRPSRHSLVSGFAYATCPFTVIEAGSNAHLDVLVSLCFAAAGLAILAKRGSATAALLTVAALLKAWPAALVVGFILGLRKLRSFLYAALAAALVVLLSILPFAKDLGGLFFYWHTLLPFNGGSTLAGVVTTSQFVQNSLFALGSDWPALWLLIPVGAFLFCVAFFALCFRNELSSSAATLSWTISCILLSIMGIYVASIPFAPSAHAYTWWTPSSVFILRGIAVLLFSIGAIATWPRYIRAITRNFPYFLITGITVSIGVIFLHGNTFGWYLLPCLAFLCLLPSGKSRWFLLASLCAFYASYTTSNFRHNPDKVIARAGHYIVTTAPDYYRTNQRFLFVGKLASGGYGVTIPKRFRYIAVHTKGLCQGMLSTTIAHRTSMTTVTNNQSIVPINSPLGTKATFRLSGHDCAISAAYALMADTDSARFHETRKGDLRMTLALRSHRAAFSSYVKAYAPLHVRPRKYMAIALTQWSNMDPSFGGNAVALSGYLIGRTKMSVATRVPFDLNDRNTPRAYHLVMRYPLKNMAHHLALVTGIEIEARTVIPTPPVHIIISHVAIVDDSISANGDWVAVVLGILLLTAAFVWGLRFPENEKALEHDAPEGPWRALHRTATSGFRVLRWALRTLFYRAAHLGRLHVASNSYIDAGLVMIGLGRLSLGRGSYIGAYCVYQGDGNVSVGAHTYLGHYVNFGSDALITIGDDCLVGNRVTFIDSDHVTADRAEPICRQGLIANKITISNNVWIGTGVVVLRGVTIGEGAVVGAGAVVTRDVPSYTVVAGVPARTIKTR</sequence>
<protein>
    <submittedName>
        <fullName evidence="8">Putative Galactoside O-acetyltransferase</fullName>
        <ecNumber evidence="8">2.3.1.18</ecNumber>
    </submittedName>
</protein>
<feature type="transmembrane region" description="Helical" evidence="7">
    <location>
        <begin position="399"/>
        <end position="418"/>
    </location>
</feature>
<evidence type="ECO:0000256" key="2">
    <source>
        <dbReference type="ARBA" id="ARBA00022475"/>
    </source>
</evidence>
<keyword evidence="6 7" id="KW-0472">Membrane</keyword>
<feature type="transmembrane region" description="Helical" evidence="7">
    <location>
        <begin position="358"/>
        <end position="379"/>
    </location>
</feature>
<dbReference type="PANTHER" id="PTHR23416:SF78">
    <property type="entry name" value="LIPOPOLYSACCHARIDE BIOSYNTHESIS O-ACETYL TRANSFERASE WBBJ-RELATED"/>
    <property type="match status" value="1"/>
</dbReference>
<dbReference type="InterPro" id="IPR001451">
    <property type="entry name" value="Hexapep"/>
</dbReference>
<reference evidence="8" key="1">
    <citation type="submission" date="2009-10" db="EMBL/GenBank/DDBJ databases">
        <title>Diversity of trophic interactions inside an arsenic-rich microbial ecosystem.</title>
        <authorList>
            <person name="Bertin P.N."/>
            <person name="Heinrich-Salmeron A."/>
            <person name="Pelletier E."/>
            <person name="Goulhen-Chollet F."/>
            <person name="Arsene-Ploetze F."/>
            <person name="Gallien S."/>
            <person name="Calteau A."/>
            <person name="Vallenet D."/>
            <person name="Casiot C."/>
            <person name="Chane-Woon-Ming B."/>
            <person name="Giloteaux L."/>
            <person name="Barakat M."/>
            <person name="Bonnefoy V."/>
            <person name="Bruneel O."/>
            <person name="Chandler M."/>
            <person name="Cleiss J."/>
            <person name="Duran R."/>
            <person name="Elbaz-Poulichet F."/>
            <person name="Fonknechten N."/>
            <person name="Lauga B."/>
            <person name="Mornico D."/>
            <person name="Ortet P."/>
            <person name="Schaeffer C."/>
            <person name="Siguier P."/>
            <person name="Alexander Thil Smith A."/>
            <person name="Van Dorsselaer A."/>
            <person name="Weissenbach J."/>
            <person name="Medigue C."/>
            <person name="Le Paslier D."/>
        </authorList>
    </citation>
    <scope>NUCLEOTIDE SEQUENCE</scope>
</reference>
<dbReference type="SUPFAM" id="SSF51161">
    <property type="entry name" value="Trimeric LpxA-like enzymes"/>
    <property type="match status" value="1"/>
</dbReference>
<dbReference type="EC" id="2.3.1.18" evidence="8"/>
<evidence type="ECO:0000256" key="5">
    <source>
        <dbReference type="ARBA" id="ARBA00022989"/>
    </source>
</evidence>
<dbReference type="Pfam" id="PF00132">
    <property type="entry name" value="Hexapep"/>
    <property type="match status" value="1"/>
</dbReference>
<evidence type="ECO:0000256" key="6">
    <source>
        <dbReference type="ARBA" id="ARBA00023136"/>
    </source>
</evidence>
<dbReference type="GO" id="GO:0008870">
    <property type="term" value="F:galactoside O-acetyltransferase activity"/>
    <property type="evidence" value="ECO:0007669"/>
    <property type="project" value="UniProtKB-EC"/>
</dbReference>
<evidence type="ECO:0000256" key="1">
    <source>
        <dbReference type="ARBA" id="ARBA00004651"/>
    </source>
</evidence>
<feature type="transmembrane region" description="Helical" evidence="7">
    <location>
        <begin position="236"/>
        <end position="260"/>
    </location>
</feature>
<evidence type="ECO:0000256" key="7">
    <source>
        <dbReference type="SAM" id="Phobius"/>
    </source>
</evidence>
<feature type="transmembrane region" description="Helical" evidence="7">
    <location>
        <begin position="91"/>
        <end position="114"/>
    </location>
</feature>
<accession>E6Q5Z0</accession>
<dbReference type="Pfam" id="PF09594">
    <property type="entry name" value="GT87"/>
    <property type="match status" value="1"/>
</dbReference>
<comment type="caution">
    <text evidence="8">The sequence shown here is derived from an EMBL/GenBank/DDBJ whole genome shotgun (WGS) entry which is preliminary data.</text>
</comment>
<dbReference type="PROSITE" id="PS00101">
    <property type="entry name" value="HEXAPEP_TRANSFERASES"/>
    <property type="match status" value="1"/>
</dbReference>
<feature type="transmembrane region" description="Helical" evidence="7">
    <location>
        <begin position="134"/>
        <end position="154"/>
    </location>
</feature>
<keyword evidence="8" id="KW-0012">Acyltransferase</keyword>
<dbReference type="GO" id="GO:0016758">
    <property type="term" value="F:hexosyltransferase activity"/>
    <property type="evidence" value="ECO:0007669"/>
    <property type="project" value="InterPro"/>
</dbReference>
<dbReference type="CDD" id="cd04647">
    <property type="entry name" value="LbH_MAT_like"/>
    <property type="match status" value="1"/>
</dbReference>
<dbReference type="InterPro" id="IPR018584">
    <property type="entry name" value="GT87"/>
</dbReference>
<keyword evidence="4 7" id="KW-0812">Transmembrane</keyword>
<name>E6Q5Z0_9ZZZZ</name>
<keyword evidence="2" id="KW-1003">Cell membrane</keyword>
<dbReference type="GO" id="GO:0005886">
    <property type="term" value="C:plasma membrane"/>
    <property type="evidence" value="ECO:0007669"/>
    <property type="project" value="UniProtKB-SubCell"/>
</dbReference>
<feature type="transmembrane region" description="Helical" evidence="7">
    <location>
        <begin position="430"/>
        <end position="455"/>
    </location>
</feature>
<dbReference type="InterPro" id="IPR051159">
    <property type="entry name" value="Hexapeptide_acetyltransf"/>
</dbReference>
<feature type="transmembrane region" description="Helical" evidence="7">
    <location>
        <begin position="266"/>
        <end position="285"/>
    </location>
</feature>
<proteinExistence type="predicted"/>
<feature type="transmembrane region" description="Helical" evidence="7">
    <location>
        <begin position="210"/>
        <end position="229"/>
    </location>
</feature>